<dbReference type="InterPro" id="IPR025345">
    <property type="entry name" value="DUF4249"/>
</dbReference>
<organism evidence="1 2">
    <name type="scientific">Bacteroides salyersiae</name>
    <dbReference type="NCBI Taxonomy" id="291644"/>
    <lineage>
        <taxon>Bacteria</taxon>
        <taxon>Pseudomonadati</taxon>
        <taxon>Bacteroidota</taxon>
        <taxon>Bacteroidia</taxon>
        <taxon>Bacteroidales</taxon>
        <taxon>Bacteroidaceae</taxon>
        <taxon>Bacteroides</taxon>
    </lineage>
</organism>
<sequence>MIKRENLLLLFLLSTFISSCENEIPFNKEANPPKLIMNALINADSTNNVLYLNKSGQNVISHVTDASVEIRVNDALVETPEALPMPEGEFTSLQKRFLITTKFHPGDKVRIDAMTGDSVHHAWAEVIVPQPPMPIVRVDTATVPVNEYDNYYTNRLRYRITFSDRTDNTRNYYRLVLDRRNTIYATIFSPELKDTILTSQNFRMLSREDVVLTDGHPSMSGNDNDLFEQAENIYGVFDNSRFAGQSYTMTVYATSYEEWPDLFPPHTVKRKISDCHVRLLSINETDFLYFKALNLIDSDVYDETIMEPIVFASNVHGGLGIVSISTETSVKINLTDEKYDER</sequence>
<reference evidence="1 2" key="1">
    <citation type="journal article" date="2019" name="Nat. Med.">
        <title>A library of human gut bacterial isolates paired with longitudinal multiomics data enables mechanistic microbiome research.</title>
        <authorList>
            <person name="Poyet M."/>
            <person name="Groussin M."/>
            <person name="Gibbons S.M."/>
            <person name="Avila-Pacheco J."/>
            <person name="Jiang X."/>
            <person name="Kearney S.M."/>
            <person name="Perrotta A.R."/>
            <person name="Berdy B."/>
            <person name="Zhao S."/>
            <person name="Lieberman T.D."/>
            <person name="Swanson P.K."/>
            <person name="Smith M."/>
            <person name="Roesemann S."/>
            <person name="Alexander J.E."/>
            <person name="Rich S.A."/>
            <person name="Livny J."/>
            <person name="Vlamakis H."/>
            <person name="Clish C."/>
            <person name="Bullock K."/>
            <person name="Deik A."/>
            <person name="Scott J."/>
            <person name="Pierce K.A."/>
            <person name="Xavier R.J."/>
            <person name="Alm E.J."/>
        </authorList>
    </citation>
    <scope>NUCLEOTIDE SEQUENCE [LARGE SCALE GENOMIC DNA]</scope>
    <source>
        <strain evidence="1 2">BIOML-A10</strain>
    </source>
</reference>
<dbReference type="EMBL" id="VWMK01000027">
    <property type="protein sequence ID" value="KAA3758369.1"/>
    <property type="molecule type" value="Genomic_DNA"/>
</dbReference>
<evidence type="ECO:0000313" key="1">
    <source>
        <dbReference type="EMBL" id="KAA3758369.1"/>
    </source>
</evidence>
<proteinExistence type="predicted"/>
<dbReference type="PROSITE" id="PS51257">
    <property type="entry name" value="PROKAR_LIPOPROTEIN"/>
    <property type="match status" value="1"/>
</dbReference>
<evidence type="ECO:0000313" key="2">
    <source>
        <dbReference type="Proteomes" id="UP000422221"/>
    </source>
</evidence>
<dbReference type="Pfam" id="PF14054">
    <property type="entry name" value="DUF4249"/>
    <property type="match status" value="1"/>
</dbReference>
<gene>
    <name evidence="1" type="ORF">F3F73_20715</name>
</gene>
<dbReference type="RefSeq" id="WP_007482125.1">
    <property type="nucleotide sequence ID" value="NZ_CP072243.1"/>
</dbReference>
<protein>
    <submittedName>
        <fullName evidence="1">DUF4249 domain-containing protein</fullName>
    </submittedName>
</protein>
<name>A0A7J4XDE6_9BACE</name>
<comment type="caution">
    <text evidence="1">The sequence shown here is derived from an EMBL/GenBank/DDBJ whole genome shotgun (WGS) entry which is preliminary data.</text>
</comment>
<accession>A0A7J4XDE6</accession>
<dbReference type="Proteomes" id="UP000422221">
    <property type="component" value="Unassembled WGS sequence"/>
</dbReference>
<dbReference type="AlphaFoldDB" id="A0A7J4XDE6"/>